<evidence type="ECO:0000256" key="1">
    <source>
        <dbReference type="SAM" id="SignalP"/>
    </source>
</evidence>
<gene>
    <name evidence="2" type="primary">Sn1</name>
</gene>
<dbReference type="EMBL" id="MG674517">
    <property type="protein sequence ID" value="AXY94658.1"/>
    <property type="molecule type" value="mRNA"/>
</dbReference>
<dbReference type="AlphaFoldDB" id="A0A455LAM6"/>
<feature type="chain" id="PRO_5019774773" evidence="1">
    <location>
        <begin position="18"/>
        <end position="131"/>
    </location>
</feature>
<proteinExistence type="evidence at transcript level"/>
<feature type="signal peptide" evidence="1">
    <location>
        <begin position="1"/>
        <end position="17"/>
    </location>
</feature>
<sequence length="131" mass="14442">MARTILIIVSLVAAVHAGFVWTNDNENNFSPFQHIRAPRFPFGGFQMPFIPLPKIPTAAEMASVKPGPNQVYNGVAVKSSSSFTRDKDGKLVRTGGTHILVNDNGEVQEEKFGTRPPNLNDPIVFPSVRFY</sequence>
<accession>A0A455LAM6</accession>
<protein>
    <submittedName>
        <fullName evidence="2">Seroin transcript 1A2</fullName>
    </submittedName>
</protein>
<keyword evidence="1" id="KW-0732">Signal</keyword>
<organism evidence="2">
    <name type="scientific">Ostrinia nubilalis</name>
    <name type="common">European corn borer</name>
    <name type="synonym">Pyralis nubilalis</name>
    <dbReference type="NCBI Taxonomy" id="29057"/>
    <lineage>
        <taxon>Eukaryota</taxon>
        <taxon>Metazoa</taxon>
        <taxon>Ecdysozoa</taxon>
        <taxon>Arthropoda</taxon>
        <taxon>Hexapoda</taxon>
        <taxon>Insecta</taxon>
        <taxon>Pterygota</taxon>
        <taxon>Neoptera</taxon>
        <taxon>Endopterygota</taxon>
        <taxon>Lepidoptera</taxon>
        <taxon>Glossata</taxon>
        <taxon>Ditrysia</taxon>
        <taxon>Pyraloidea</taxon>
        <taxon>Crambidae</taxon>
        <taxon>Pyraustinae</taxon>
        <taxon>Ostrinia</taxon>
    </lineage>
</organism>
<evidence type="ECO:0000313" key="2">
    <source>
        <dbReference type="EMBL" id="AXY94658.1"/>
    </source>
</evidence>
<name>A0A455LAM6_OSTNU</name>
<reference evidence="2" key="1">
    <citation type="submission" date="2017-12" db="EMBL/GenBank/DDBJ databases">
        <title>Several types of seroins are common silk components.</title>
        <authorList>
            <person name="Zurovec M."/>
            <person name="Kucerova L."/>
            <person name="Kludkiewicz B."/>
            <person name="Strnad H."/>
            <person name="Sehnal F."/>
        </authorList>
    </citation>
    <scope>NUCLEOTIDE SEQUENCE</scope>
    <source>
        <tissue evidence="2">Larval silk glands</tissue>
    </source>
</reference>